<comment type="caution">
    <text evidence="2">The sequence shown here is derived from an EMBL/GenBank/DDBJ whole genome shotgun (WGS) entry which is preliminary data.</text>
</comment>
<reference evidence="2 3" key="1">
    <citation type="journal article" date="2021" name="Sci. Rep.">
        <title>The genome of the diatom Chaetoceros tenuissimus carries an ancient integrated fragment of an extant virus.</title>
        <authorList>
            <person name="Hongo Y."/>
            <person name="Kimura K."/>
            <person name="Takaki Y."/>
            <person name="Yoshida Y."/>
            <person name="Baba S."/>
            <person name="Kobayashi G."/>
            <person name="Nagasaki K."/>
            <person name="Hano T."/>
            <person name="Tomaru Y."/>
        </authorList>
    </citation>
    <scope>NUCLEOTIDE SEQUENCE [LARGE SCALE GENOMIC DNA]</scope>
    <source>
        <strain evidence="2 3">NIES-3715</strain>
    </source>
</reference>
<dbReference type="AlphaFoldDB" id="A0AAD3DAQ7"/>
<keyword evidence="3" id="KW-1185">Reference proteome</keyword>
<protein>
    <recommendedName>
        <fullName evidence="1">Endonuclease/exonuclease/phosphatase domain-containing protein</fullName>
    </recommendedName>
</protein>
<evidence type="ECO:0000313" key="2">
    <source>
        <dbReference type="EMBL" id="GFH59500.1"/>
    </source>
</evidence>
<proteinExistence type="predicted"/>
<sequence>METNVDWRQVDPDCQLWKVAREWAANSRTVVSNNRRIPTSTHKQWGGTAMICMNDICAFENGKDRSRDFRGLGRWSGMTFAGKMNAKITFLTHPADHPDYIHPSANTPRKLFGYDLKLTVLKLKAAGHQVFVMGDFNADYHDLRQWMADLGLVDLIGQRHGCESLPITCKKLNNSPIDAIFSPPHMAAYRCGFLKFGTLGGDHRGLWIDIPKRTLFGCKIPAQVPAIFRRLILEDPRVVEKYNEILEKEFRELKIYDRTMTLYREATFPLSPDHALIYEQIDADIVRSQEIAEKK</sequence>
<dbReference type="GO" id="GO:0003824">
    <property type="term" value="F:catalytic activity"/>
    <property type="evidence" value="ECO:0007669"/>
    <property type="project" value="InterPro"/>
</dbReference>
<dbReference type="Gene3D" id="3.60.10.10">
    <property type="entry name" value="Endonuclease/exonuclease/phosphatase"/>
    <property type="match status" value="1"/>
</dbReference>
<dbReference type="EMBL" id="BLLK01000068">
    <property type="protein sequence ID" value="GFH59500.1"/>
    <property type="molecule type" value="Genomic_DNA"/>
</dbReference>
<evidence type="ECO:0000313" key="3">
    <source>
        <dbReference type="Proteomes" id="UP001054902"/>
    </source>
</evidence>
<dbReference type="InterPro" id="IPR005135">
    <property type="entry name" value="Endo/exonuclease/phosphatase"/>
</dbReference>
<dbReference type="Proteomes" id="UP001054902">
    <property type="component" value="Unassembled WGS sequence"/>
</dbReference>
<feature type="domain" description="Endonuclease/exonuclease/phosphatase" evidence="1">
    <location>
        <begin position="2"/>
        <end position="144"/>
    </location>
</feature>
<gene>
    <name evidence="2" type="ORF">CTEN210_15976</name>
</gene>
<dbReference type="InterPro" id="IPR036691">
    <property type="entry name" value="Endo/exonu/phosph_ase_sf"/>
</dbReference>
<name>A0AAD3DAQ7_9STRA</name>
<evidence type="ECO:0000259" key="1">
    <source>
        <dbReference type="Pfam" id="PF03372"/>
    </source>
</evidence>
<organism evidence="2 3">
    <name type="scientific">Chaetoceros tenuissimus</name>
    <dbReference type="NCBI Taxonomy" id="426638"/>
    <lineage>
        <taxon>Eukaryota</taxon>
        <taxon>Sar</taxon>
        <taxon>Stramenopiles</taxon>
        <taxon>Ochrophyta</taxon>
        <taxon>Bacillariophyta</taxon>
        <taxon>Coscinodiscophyceae</taxon>
        <taxon>Chaetocerotophycidae</taxon>
        <taxon>Chaetocerotales</taxon>
        <taxon>Chaetocerotaceae</taxon>
        <taxon>Chaetoceros</taxon>
    </lineage>
</organism>
<dbReference type="Pfam" id="PF03372">
    <property type="entry name" value="Exo_endo_phos"/>
    <property type="match status" value="1"/>
</dbReference>
<dbReference type="SUPFAM" id="SSF56219">
    <property type="entry name" value="DNase I-like"/>
    <property type="match status" value="1"/>
</dbReference>
<accession>A0AAD3DAQ7</accession>